<keyword evidence="1" id="KW-0472">Membrane</keyword>
<evidence type="ECO:0000313" key="2">
    <source>
        <dbReference type="EMBL" id="MXU95100.1"/>
    </source>
</evidence>
<organism evidence="2">
    <name type="scientific">Ixodes ricinus</name>
    <name type="common">Common tick</name>
    <name type="synonym">Acarus ricinus</name>
    <dbReference type="NCBI Taxonomy" id="34613"/>
    <lineage>
        <taxon>Eukaryota</taxon>
        <taxon>Metazoa</taxon>
        <taxon>Ecdysozoa</taxon>
        <taxon>Arthropoda</taxon>
        <taxon>Chelicerata</taxon>
        <taxon>Arachnida</taxon>
        <taxon>Acari</taxon>
        <taxon>Parasitiformes</taxon>
        <taxon>Ixodida</taxon>
        <taxon>Ixodoidea</taxon>
        <taxon>Ixodidae</taxon>
        <taxon>Ixodinae</taxon>
        <taxon>Ixodes</taxon>
    </lineage>
</organism>
<sequence length="178" mass="20033">MVTEVSVFKSVLRVIFAAGMRTIVLLAVIALGGVSLIMGDTNQRQHYGVSFENVSGRDLFRAKTNFGKLVRECKREVDQLIRVLPTDDFGRRLNFYCKEFLKCRSLVNTSTELLNCGRMELQNKSGPVHVDFHEVPIVIEAGEDVVSCTLRLFKLYNVTLEDFDNAAAFVYTVIVTFG</sequence>
<name>A0A6B0UYX1_IXORI</name>
<proteinExistence type="predicted"/>
<keyword evidence="1" id="KW-1133">Transmembrane helix</keyword>
<keyword evidence="1" id="KW-0812">Transmembrane</keyword>
<dbReference type="AlphaFoldDB" id="A0A6B0UYX1"/>
<protein>
    <submittedName>
        <fullName evidence="2">Uncharacterized protein</fullName>
    </submittedName>
</protein>
<feature type="transmembrane region" description="Helical" evidence="1">
    <location>
        <begin position="12"/>
        <end position="37"/>
    </location>
</feature>
<reference evidence="2" key="1">
    <citation type="submission" date="2019-12" db="EMBL/GenBank/DDBJ databases">
        <title>An insight into the sialome of adult female Ixodes ricinus ticks feeding for 6 days.</title>
        <authorList>
            <person name="Perner J."/>
            <person name="Ribeiro J.M.C."/>
        </authorList>
    </citation>
    <scope>NUCLEOTIDE SEQUENCE</scope>
    <source>
        <strain evidence="2">Semi-engorged</strain>
        <tissue evidence="2">Salivary glands</tissue>
    </source>
</reference>
<accession>A0A6B0UYX1</accession>
<dbReference type="EMBL" id="GIFC01013017">
    <property type="protein sequence ID" value="MXU95100.1"/>
    <property type="molecule type" value="Transcribed_RNA"/>
</dbReference>
<evidence type="ECO:0000256" key="1">
    <source>
        <dbReference type="SAM" id="Phobius"/>
    </source>
</evidence>